<feature type="domain" description="DUF559" evidence="1">
    <location>
        <begin position="2"/>
        <end position="90"/>
    </location>
</feature>
<dbReference type="CDD" id="cd01038">
    <property type="entry name" value="Endonuclease_DUF559"/>
    <property type="match status" value="1"/>
</dbReference>
<dbReference type="InterPro" id="IPR011335">
    <property type="entry name" value="Restrct_endonuc-II-like"/>
</dbReference>
<evidence type="ECO:0000259" key="1">
    <source>
        <dbReference type="Pfam" id="PF04480"/>
    </source>
</evidence>
<gene>
    <name evidence="2" type="ORF">GCM10022289_08580</name>
</gene>
<proteinExistence type="predicted"/>
<name>A0ABP8B5X8_9SPHI</name>
<sequence>MMWQCLRNKKILNFKFRRQHPLHQYIADFYCHEAKLIIEIDGGIHNNPENQEYDQNRTVELMKIGITVIRFTNEDVNNNLDEVIKVIKDHLLR</sequence>
<dbReference type="EMBL" id="BAABBY010000002">
    <property type="protein sequence ID" value="GAA4198984.1"/>
    <property type="molecule type" value="Genomic_DNA"/>
</dbReference>
<organism evidence="2 3">
    <name type="scientific">Pedobacter jeongneungensis</name>
    <dbReference type="NCBI Taxonomy" id="947309"/>
    <lineage>
        <taxon>Bacteria</taxon>
        <taxon>Pseudomonadati</taxon>
        <taxon>Bacteroidota</taxon>
        <taxon>Sphingobacteriia</taxon>
        <taxon>Sphingobacteriales</taxon>
        <taxon>Sphingobacteriaceae</taxon>
        <taxon>Pedobacter</taxon>
    </lineage>
</organism>
<dbReference type="Proteomes" id="UP001501772">
    <property type="component" value="Unassembled WGS sequence"/>
</dbReference>
<evidence type="ECO:0000313" key="3">
    <source>
        <dbReference type="Proteomes" id="UP001501772"/>
    </source>
</evidence>
<evidence type="ECO:0000313" key="2">
    <source>
        <dbReference type="EMBL" id="GAA4198984.1"/>
    </source>
</evidence>
<dbReference type="Pfam" id="PF04480">
    <property type="entry name" value="DUF559"/>
    <property type="match status" value="1"/>
</dbReference>
<accession>A0ABP8B5X8</accession>
<dbReference type="InterPro" id="IPR047216">
    <property type="entry name" value="Endonuclease_DUF559_bact"/>
</dbReference>
<protein>
    <recommendedName>
        <fullName evidence="1">DUF559 domain-containing protein</fullName>
    </recommendedName>
</protein>
<dbReference type="SUPFAM" id="SSF52980">
    <property type="entry name" value="Restriction endonuclease-like"/>
    <property type="match status" value="1"/>
</dbReference>
<reference evidence="3" key="1">
    <citation type="journal article" date="2019" name="Int. J. Syst. Evol. Microbiol.">
        <title>The Global Catalogue of Microorganisms (GCM) 10K type strain sequencing project: providing services to taxonomists for standard genome sequencing and annotation.</title>
        <authorList>
            <consortium name="The Broad Institute Genomics Platform"/>
            <consortium name="The Broad Institute Genome Sequencing Center for Infectious Disease"/>
            <person name="Wu L."/>
            <person name="Ma J."/>
        </authorList>
    </citation>
    <scope>NUCLEOTIDE SEQUENCE [LARGE SCALE GENOMIC DNA]</scope>
    <source>
        <strain evidence="3">JCM 17626</strain>
    </source>
</reference>
<dbReference type="InterPro" id="IPR007569">
    <property type="entry name" value="DUF559"/>
</dbReference>
<dbReference type="Gene3D" id="3.40.960.10">
    <property type="entry name" value="VSR Endonuclease"/>
    <property type="match status" value="1"/>
</dbReference>
<comment type="caution">
    <text evidence="2">The sequence shown here is derived from an EMBL/GenBank/DDBJ whole genome shotgun (WGS) entry which is preliminary data.</text>
</comment>
<dbReference type="PANTHER" id="PTHR38590:SF1">
    <property type="entry name" value="BLL0828 PROTEIN"/>
    <property type="match status" value="1"/>
</dbReference>
<dbReference type="PANTHER" id="PTHR38590">
    <property type="entry name" value="BLL0828 PROTEIN"/>
    <property type="match status" value="1"/>
</dbReference>
<keyword evidence="3" id="KW-1185">Reference proteome</keyword>